<keyword evidence="8" id="KW-0732">Signal</keyword>
<dbReference type="PROSITE" id="PS00028">
    <property type="entry name" value="ZINC_FINGER_C2H2_1"/>
    <property type="match status" value="2"/>
</dbReference>
<proteinExistence type="predicted"/>
<evidence type="ECO:0000256" key="4">
    <source>
        <dbReference type="ARBA" id="ARBA00022771"/>
    </source>
</evidence>
<dbReference type="InterPro" id="IPR013087">
    <property type="entry name" value="Znf_C2H2_type"/>
</dbReference>
<keyword evidence="4 7" id="KW-0863">Zinc-finger</keyword>
<dbReference type="GO" id="GO:0005634">
    <property type="term" value="C:nucleus"/>
    <property type="evidence" value="ECO:0007669"/>
    <property type="project" value="UniProtKB-SubCell"/>
</dbReference>
<evidence type="ECO:0000256" key="2">
    <source>
        <dbReference type="ARBA" id="ARBA00022723"/>
    </source>
</evidence>
<sequence>MEENLVILLAAYILCVLQKCHPFLQIVRGLRLPGLSAFASKLQYQHRQLRPQYLGPPLADLDLTRAALQPVLHPEAGQPDHSAGEGLAAGRGDRDNSYICRNCGKGFAYSHSMIRHRRKCEGTYHLSCQFCGKQFHRRDLYAEHLASNHNAVDSDSQRMHRHALFEVQQAAEDSAIIRDMQEAATGYDETAAPYYYGPYIQANQETEGPSAATTTMQLRHVCKRCGRGYAHVPGLIRHKKQCEGRYDIVCQECGKMFTRRDKYKQHMSKKHPGSWV</sequence>
<dbReference type="Pfam" id="PF00096">
    <property type="entry name" value="zf-C2H2"/>
    <property type="match status" value="2"/>
</dbReference>
<organism evidence="10 11">
    <name type="scientific">Batillaria attramentaria</name>
    <dbReference type="NCBI Taxonomy" id="370345"/>
    <lineage>
        <taxon>Eukaryota</taxon>
        <taxon>Metazoa</taxon>
        <taxon>Spiralia</taxon>
        <taxon>Lophotrochozoa</taxon>
        <taxon>Mollusca</taxon>
        <taxon>Gastropoda</taxon>
        <taxon>Caenogastropoda</taxon>
        <taxon>Sorbeoconcha</taxon>
        <taxon>Cerithioidea</taxon>
        <taxon>Batillariidae</taxon>
        <taxon>Batillaria</taxon>
    </lineage>
</organism>
<feature type="chain" id="PRO_5044816693" description="C2H2-type domain-containing protein" evidence="8">
    <location>
        <begin position="23"/>
        <end position="276"/>
    </location>
</feature>
<dbReference type="PANTHER" id="PTHR24388:SF54">
    <property type="entry name" value="PROTEIN ESCARGOT"/>
    <property type="match status" value="1"/>
</dbReference>
<keyword evidence="3" id="KW-0677">Repeat</keyword>
<dbReference type="SMART" id="SM00355">
    <property type="entry name" value="ZnF_C2H2"/>
    <property type="match status" value="4"/>
</dbReference>
<keyword evidence="11" id="KW-1185">Reference proteome</keyword>
<evidence type="ECO:0000256" key="3">
    <source>
        <dbReference type="ARBA" id="ARBA00022737"/>
    </source>
</evidence>
<gene>
    <name evidence="10" type="ORF">BaRGS_00027456</name>
</gene>
<evidence type="ECO:0000256" key="1">
    <source>
        <dbReference type="ARBA" id="ARBA00004123"/>
    </source>
</evidence>
<evidence type="ECO:0000313" key="11">
    <source>
        <dbReference type="Proteomes" id="UP001519460"/>
    </source>
</evidence>
<reference evidence="10 11" key="1">
    <citation type="journal article" date="2023" name="Sci. Data">
        <title>Genome assembly of the Korean intertidal mud-creeper Batillaria attramentaria.</title>
        <authorList>
            <person name="Patra A.K."/>
            <person name="Ho P.T."/>
            <person name="Jun S."/>
            <person name="Lee S.J."/>
            <person name="Kim Y."/>
            <person name="Won Y.J."/>
        </authorList>
    </citation>
    <scope>NUCLEOTIDE SEQUENCE [LARGE SCALE GENOMIC DNA]</scope>
    <source>
        <strain evidence="10">Wonlab-2016</strain>
    </source>
</reference>
<evidence type="ECO:0000256" key="8">
    <source>
        <dbReference type="SAM" id="SignalP"/>
    </source>
</evidence>
<comment type="caution">
    <text evidence="10">The sequence shown here is derived from an EMBL/GenBank/DDBJ whole genome shotgun (WGS) entry which is preliminary data.</text>
</comment>
<feature type="domain" description="C2H2-type" evidence="9">
    <location>
        <begin position="98"/>
        <end position="125"/>
    </location>
</feature>
<comment type="subcellular location">
    <subcellularLocation>
        <location evidence="1">Nucleus</location>
    </subcellularLocation>
</comment>
<keyword evidence="5" id="KW-0862">Zinc</keyword>
<evidence type="ECO:0000313" key="10">
    <source>
        <dbReference type="EMBL" id="KAK7481196.1"/>
    </source>
</evidence>
<dbReference type="PANTHER" id="PTHR24388">
    <property type="entry name" value="ZINC FINGER PROTEIN"/>
    <property type="match status" value="1"/>
</dbReference>
<dbReference type="InterPro" id="IPR036236">
    <property type="entry name" value="Znf_C2H2_sf"/>
</dbReference>
<feature type="domain" description="C2H2-type" evidence="9">
    <location>
        <begin position="126"/>
        <end position="154"/>
    </location>
</feature>
<dbReference type="PROSITE" id="PS50157">
    <property type="entry name" value="ZINC_FINGER_C2H2_2"/>
    <property type="match status" value="3"/>
</dbReference>
<dbReference type="SUPFAM" id="SSF57667">
    <property type="entry name" value="beta-beta-alpha zinc fingers"/>
    <property type="match status" value="2"/>
</dbReference>
<evidence type="ECO:0000256" key="7">
    <source>
        <dbReference type="PROSITE-ProRule" id="PRU00042"/>
    </source>
</evidence>
<evidence type="ECO:0000256" key="6">
    <source>
        <dbReference type="ARBA" id="ARBA00023242"/>
    </source>
</evidence>
<dbReference type="Proteomes" id="UP001519460">
    <property type="component" value="Unassembled WGS sequence"/>
</dbReference>
<dbReference type="InterPro" id="IPR050527">
    <property type="entry name" value="Snail/Krueppel_Znf"/>
</dbReference>
<keyword evidence="6" id="KW-0539">Nucleus</keyword>
<dbReference type="GO" id="GO:0008270">
    <property type="term" value="F:zinc ion binding"/>
    <property type="evidence" value="ECO:0007669"/>
    <property type="project" value="UniProtKB-KW"/>
</dbReference>
<evidence type="ECO:0000259" key="9">
    <source>
        <dbReference type="PROSITE" id="PS50157"/>
    </source>
</evidence>
<accession>A0ABD0K2H9</accession>
<dbReference type="EMBL" id="JACVVK020000265">
    <property type="protein sequence ID" value="KAK7481196.1"/>
    <property type="molecule type" value="Genomic_DNA"/>
</dbReference>
<dbReference type="AlphaFoldDB" id="A0ABD0K2H9"/>
<feature type="signal peptide" evidence="8">
    <location>
        <begin position="1"/>
        <end position="22"/>
    </location>
</feature>
<protein>
    <recommendedName>
        <fullName evidence="9">C2H2-type domain-containing protein</fullName>
    </recommendedName>
</protein>
<name>A0ABD0K2H9_9CAEN</name>
<dbReference type="Gene3D" id="3.30.160.60">
    <property type="entry name" value="Classic Zinc Finger"/>
    <property type="match status" value="2"/>
</dbReference>
<keyword evidence="2" id="KW-0479">Metal-binding</keyword>
<evidence type="ECO:0000256" key="5">
    <source>
        <dbReference type="ARBA" id="ARBA00022833"/>
    </source>
</evidence>
<feature type="domain" description="C2H2-type" evidence="9">
    <location>
        <begin position="248"/>
        <end position="276"/>
    </location>
</feature>